<dbReference type="Pfam" id="PF01047">
    <property type="entry name" value="MarR"/>
    <property type="match status" value="1"/>
</dbReference>
<feature type="domain" description="HTH marR-type" evidence="4">
    <location>
        <begin position="1"/>
        <end position="141"/>
    </location>
</feature>
<evidence type="ECO:0000259" key="4">
    <source>
        <dbReference type="PROSITE" id="PS50995"/>
    </source>
</evidence>
<dbReference type="SMART" id="SM00347">
    <property type="entry name" value="HTH_MARR"/>
    <property type="match status" value="1"/>
</dbReference>
<dbReference type="STRING" id="319970.RV00_GL000790"/>
<evidence type="ECO:0000313" key="5">
    <source>
        <dbReference type="EMBL" id="OJG34570.1"/>
    </source>
</evidence>
<evidence type="ECO:0000313" key="6">
    <source>
        <dbReference type="Proteomes" id="UP000183700"/>
    </source>
</evidence>
<name>A0A1L8SR40_9ENTE</name>
<dbReference type="PANTHER" id="PTHR35790">
    <property type="entry name" value="HTH-TYPE TRANSCRIPTIONAL REGULATOR PCHR"/>
    <property type="match status" value="1"/>
</dbReference>
<evidence type="ECO:0000256" key="3">
    <source>
        <dbReference type="ARBA" id="ARBA00023163"/>
    </source>
</evidence>
<dbReference type="SUPFAM" id="SSF46785">
    <property type="entry name" value="Winged helix' DNA-binding domain"/>
    <property type="match status" value="1"/>
</dbReference>
<comment type="caution">
    <text evidence="5">The sequence shown here is derived from an EMBL/GenBank/DDBJ whole genome shotgun (WGS) entry which is preliminary data.</text>
</comment>
<evidence type="ECO:0000256" key="2">
    <source>
        <dbReference type="ARBA" id="ARBA00023125"/>
    </source>
</evidence>
<dbReference type="GO" id="GO:0003700">
    <property type="term" value="F:DNA-binding transcription factor activity"/>
    <property type="evidence" value="ECO:0007669"/>
    <property type="project" value="InterPro"/>
</dbReference>
<dbReference type="Proteomes" id="UP000183700">
    <property type="component" value="Unassembled WGS sequence"/>
</dbReference>
<dbReference type="Gene3D" id="1.10.10.10">
    <property type="entry name" value="Winged helix-like DNA-binding domain superfamily/Winged helix DNA-binding domain"/>
    <property type="match status" value="1"/>
</dbReference>
<dbReference type="InterPro" id="IPR052067">
    <property type="entry name" value="Metal_resp_HTH_trans_reg"/>
</dbReference>
<proteinExistence type="predicted"/>
<dbReference type="EMBL" id="JXKM01000013">
    <property type="protein sequence ID" value="OJG34570.1"/>
    <property type="molecule type" value="Genomic_DNA"/>
</dbReference>
<organism evidence="5 6">
    <name type="scientific">Enterococcus devriesei</name>
    <dbReference type="NCBI Taxonomy" id="319970"/>
    <lineage>
        <taxon>Bacteria</taxon>
        <taxon>Bacillati</taxon>
        <taxon>Bacillota</taxon>
        <taxon>Bacilli</taxon>
        <taxon>Lactobacillales</taxon>
        <taxon>Enterococcaceae</taxon>
        <taxon>Enterococcus</taxon>
    </lineage>
</organism>
<keyword evidence="1" id="KW-0805">Transcription regulation</keyword>
<keyword evidence="6" id="KW-1185">Reference proteome</keyword>
<accession>A0A1L8SR40</accession>
<dbReference type="AlphaFoldDB" id="A0A1L8SR40"/>
<keyword evidence="3" id="KW-0804">Transcription</keyword>
<dbReference type="PANTHER" id="PTHR35790:SF4">
    <property type="entry name" value="HTH-TYPE TRANSCRIPTIONAL REGULATOR PCHR"/>
    <property type="match status" value="1"/>
</dbReference>
<gene>
    <name evidence="5" type="ORF">RV00_GL000790</name>
</gene>
<dbReference type="OrthoDB" id="5358347at2"/>
<evidence type="ECO:0000256" key="1">
    <source>
        <dbReference type="ARBA" id="ARBA00023015"/>
    </source>
</evidence>
<dbReference type="PROSITE" id="PS50995">
    <property type="entry name" value="HTH_MARR_2"/>
    <property type="match status" value="1"/>
</dbReference>
<dbReference type="RefSeq" id="WP_071863141.1">
    <property type="nucleotide sequence ID" value="NZ_CP151540.1"/>
</dbReference>
<dbReference type="InterPro" id="IPR036388">
    <property type="entry name" value="WH-like_DNA-bd_sf"/>
</dbReference>
<protein>
    <recommendedName>
        <fullName evidence="4">HTH marR-type domain-containing protein</fullName>
    </recommendedName>
</protein>
<dbReference type="InterPro" id="IPR036390">
    <property type="entry name" value="WH_DNA-bd_sf"/>
</dbReference>
<reference evidence="5 6" key="1">
    <citation type="submission" date="2014-12" db="EMBL/GenBank/DDBJ databases">
        <title>Draft genome sequences of 29 type strains of Enterococci.</title>
        <authorList>
            <person name="Zhong Z."/>
            <person name="Sun Z."/>
            <person name="Liu W."/>
            <person name="Zhang W."/>
            <person name="Zhang H."/>
        </authorList>
    </citation>
    <scope>NUCLEOTIDE SEQUENCE [LARGE SCALE GENOMIC DNA]</scope>
    <source>
        <strain evidence="5 6">DSM 22802</strain>
    </source>
</reference>
<sequence length="155" mass="18353">MNKREEVLEGFSEVFNKRAWLDKVKMETALAGYTASEVHCIEFIGKHQDPNVTKMAESMYMTRGAISKLTKKMLKKKYIESYQKADNKKEIYFKLTEEGEKVFNIHEQLHKEFEERDKDVFAPVTEEQYDAFLTFLKRYNQHLEAEIKKQGLTIN</sequence>
<dbReference type="GO" id="GO:0003677">
    <property type="term" value="F:DNA binding"/>
    <property type="evidence" value="ECO:0007669"/>
    <property type="project" value="UniProtKB-KW"/>
</dbReference>
<keyword evidence="2" id="KW-0238">DNA-binding</keyword>
<dbReference type="InterPro" id="IPR000835">
    <property type="entry name" value="HTH_MarR-typ"/>
</dbReference>